<protein>
    <submittedName>
        <fullName evidence="1">DNA topoisomerase IV subunit A</fullName>
    </submittedName>
</protein>
<name>T1BJY9_9ZZZZ</name>
<accession>T1BJY9</accession>
<feature type="non-terminal residue" evidence="1">
    <location>
        <position position="1"/>
    </location>
</feature>
<keyword evidence="1" id="KW-0413">Isomerase</keyword>
<dbReference type="GO" id="GO:0016853">
    <property type="term" value="F:isomerase activity"/>
    <property type="evidence" value="ECO:0007669"/>
    <property type="project" value="UniProtKB-KW"/>
</dbReference>
<dbReference type="Gene3D" id="2.120.10.90">
    <property type="entry name" value="DNA gyrase/topoisomerase IV, subunit A, C-terminal"/>
    <property type="match status" value="1"/>
</dbReference>
<organism evidence="1">
    <name type="scientific">mine drainage metagenome</name>
    <dbReference type="NCBI Taxonomy" id="410659"/>
    <lineage>
        <taxon>unclassified sequences</taxon>
        <taxon>metagenomes</taxon>
        <taxon>ecological metagenomes</taxon>
    </lineage>
</organism>
<dbReference type="EMBL" id="AUZX01003670">
    <property type="protein sequence ID" value="EQD73281.1"/>
    <property type="molecule type" value="Genomic_DNA"/>
</dbReference>
<reference evidence="1" key="1">
    <citation type="submission" date="2013-08" db="EMBL/GenBank/DDBJ databases">
        <authorList>
            <person name="Mendez C."/>
            <person name="Richter M."/>
            <person name="Ferrer M."/>
            <person name="Sanchez J."/>
        </authorList>
    </citation>
    <scope>NUCLEOTIDE SEQUENCE</scope>
</reference>
<comment type="caution">
    <text evidence="1">The sequence shown here is derived from an EMBL/GenBank/DDBJ whole genome shotgun (WGS) entry which is preliminary data.</text>
</comment>
<dbReference type="InterPro" id="IPR035516">
    <property type="entry name" value="Gyrase/topoIV_suA_C"/>
</dbReference>
<evidence type="ECO:0000313" key="1">
    <source>
        <dbReference type="EMBL" id="EQD73281.1"/>
    </source>
</evidence>
<dbReference type="SUPFAM" id="SSF101904">
    <property type="entry name" value="GyrA/ParC C-terminal domain-like"/>
    <property type="match status" value="1"/>
</dbReference>
<dbReference type="AlphaFoldDB" id="T1BJY9"/>
<gene>
    <name evidence="1" type="ORF">B1A_05029</name>
</gene>
<sequence>TETLPDGRGPGMPLTSRLDPPQGARFVALARFEPEERFVWVDSLGYGLCVPGAGLVVRARKGRVLFRLPEGASALAPAAAGQATRIVLLSSAGQLLVLPLNAIPVLDKGRGVRLMGIPPRARASERILFVLGLGEGDGLRLERGSRRLMLDAGDLLEYEGLRGRRGRRLKPPWNLGLDRILRVGRTHAPAVT</sequence>
<proteinExistence type="predicted"/>
<reference evidence="1" key="2">
    <citation type="journal article" date="2014" name="ISME J.">
        <title>Microbial stratification in low pH oxic and suboxic macroscopic growths along an acid mine drainage.</title>
        <authorList>
            <person name="Mendez-Garcia C."/>
            <person name="Mesa V."/>
            <person name="Sprenger R.R."/>
            <person name="Richter M."/>
            <person name="Diez M.S."/>
            <person name="Solano J."/>
            <person name="Bargiela R."/>
            <person name="Golyshina O.V."/>
            <person name="Manteca A."/>
            <person name="Ramos J.L."/>
            <person name="Gallego J.R."/>
            <person name="Llorente I."/>
            <person name="Martins Dos Santos V.A."/>
            <person name="Jensen O.N."/>
            <person name="Pelaez A.I."/>
            <person name="Sanchez J."/>
            <person name="Ferrer M."/>
        </authorList>
    </citation>
    <scope>NUCLEOTIDE SEQUENCE</scope>
</reference>